<gene>
    <name evidence="1" type="ORF">CPELLU_LOCUS18295</name>
</gene>
<dbReference type="EMBL" id="CAJVQA010035663">
    <property type="protein sequence ID" value="CAG8807475.1"/>
    <property type="molecule type" value="Genomic_DNA"/>
</dbReference>
<comment type="caution">
    <text evidence="1">The sequence shown here is derived from an EMBL/GenBank/DDBJ whole genome shotgun (WGS) entry which is preliminary data.</text>
</comment>
<sequence length="114" mass="13336">PIMLKVNNMLESLEAFEYVVKSATKSSRFAFHNNWNIIEKSQKRKKNTQHDYCLIYIRTTVTECNSTTNVPNSKIIWIITNIVLNHNHILFGSDEIVTFLQYHAMSLNQKSLVY</sequence>
<accession>A0A9N9K2P8</accession>
<organism evidence="1 2">
    <name type="scientific">Cetraspora pellucida</name>
    <dbReference type="NCBI Taxonomy" id="1433469"/>
    <lineage>
        <taxon>Eukaryota</taxon>
        <taxon>Fungi</taxon>
        <taxon>Fungi incertae sedis</taxon>
        <taxon>Mucoromycota</taxon>
        <taxon>Glomeromycotina</taxon>
        <taxon>Glomeromycetes</taxon>
        <taxon>Diversisporales</taxon>
        <taxon>Gigasporaceae</taxon>
        <taxon>Cetraspora</taxon>
    </lineage>
</organism>
<evidence type="ECO:0000313" key="2">
    <source>
        <dbReference type="Proteomes" id="UP000789759"/>
    </source>
</evidence>
<dbReference type="Proteomes" id="UP000789759">
    <property type="component" value="Unassembled WGS sequence"/>
</dbReference>
<evidence type="ECO:0000313" key="1">
    <source>
        <dbReference type="EMBL" id="CAG8807475.1"/>
    </source>
</evidence>
<name>A0A9N9K2P8_9GLOM</name>
<dbReference type="AlphaFoldDB" id="A0A9N9K2P8"/>
<reference evidence="1" key="1">
    <citation type="submission" date="2021-06" db="EMBL/GenBank/DDBJ databases">
        <authorList>
            <person name="Kallberg Y."/>
            <person name="Tangrot J."/>
            <person name="Rosling A."/>
        </authorList>
    </citation>
    <scope>NUCLEOTIDE SEQUENCE</scope>
    <source>
        <strain evidence="1">FL966</strain>
    </source>
</reference>
<protein>
    <submittedName>
        <fullName evidence="1">23610_t:CDS:1</fullName>
    </submittedName>
</protein>
<feature type="non-terminal residue" evidence="1">
    <location>
        <position position="114"/>
    </location>
</feature>
<proteinExistence type="predicted"/>
<keyword evidence="2" id="KW-1185">Reference proteome</keyword>